<evidence type="ECO:0000313" key="3">
    <source>
        <dbReference type="Proteomes" id="UP001153328"/>
    </source>
</evidence>
<dbReference type="Pfam" id="PF19054">
    <property type="entry name" value="DUF5753"/>
    <property type="match status" value="1"/>
</dbReference>
<gene>
    <name evidence="2" type="ORF">SBRY_30749</name>
</gene>
<dbReference type="EMBL" id="CAJVAX010000017">
    <property type="protein sequence ID" value="CAG7643120.1"/>
    <property type="molecule type" value="Genomic_DNA"/>
</dbReference>
<dbReference type="Proteomes" id="UP001153328">
    <property type="component" value="Unassembled WGS sequence"/>
</dbReference>
<protein>
    <submittedName>
        <fullName evidence="2">HTH cro/C1-type domain-containing protein</fullName>
    </submittedName>
</protein>
<dbReference type="Gene3D" id="1.10.260.40">
    <property type="entry name" value="lambda repressor-like DNA-binding domains"/>
    <property type="match status" value="1"/>
</dbReference>
<dbReference type="GO" id="GO:0003677">
    <property type="term" value="F:DNA binding"/>
    <property type="evidence" value="ECO:0007669"/>
    <property type="project" value="InterPro"/>
</dbReference>
<sequence>MEWHPAPALSGRPHAVVQPKELNPFDSPQSFYGAELRRLREKAGLSQEALGERVFCSGAYVGQIESANRRPQLDLSQRMDSVLNTGGHLERLCRMVLKTTKHAEYFAHVAELMTQAAAICEFAAQILPGLLQSEAYARALIRATSPLLADRQVEERVHARIERAVLFDDPTTPQYWAILHEAALRTGVCDRAGMREQLLHIAELARSRRIMVQIVPFSAGAHPLAGSALTLMTFEDAPPAVYLEGAHSGHLLDSPAIVSEYQRSYDCARAVALSPGASLTLMESVAEEYGRHEHSAGPGHGSVA</sequence>
<dbReference type="InterPro" id="IPR043917">
    <property type="entry name" value="DUF5753"/>
</dbReference>
<dbReference type="AlphaFoldDB" id="A0A9W4H1S2"/>
<dbReference type="InterPro" id="IPR010982">
    <property type="entry name" value="Lambda_DNA-bd_dom_sf"/>
</dbReference>
<dbReference type="InterPro" id="IPR001387">
    <property type="entry name" value="Cro/C1-type_HTH"/>
</dbReference>
<evidence type="ECO:0000313" key="2">
    <source>
        <dbReference type="EMBL" id="CAG7643120.1"/>
    </source>
</evidence>
<proteinExistence type="predicted"/>
<comment type="caution">
    <text evidence="2">The sequence shown here is derived from an EMBL/GenBank/DDBJ whole genome shotgun (WGS) entry which is preliminary data.</text>
</comment>
<evidence type="ECO:0000259" key="1">
    <source>
        <dbReference type="PROSITE" id="PS50943"/>
    </source>
</evidence>
<feature type="domain" description="HTH cro/C1-type" evidence="1">
    <location>
        <begin position="36"/>
        <end position="89"/>
    </location>
</feature>
<name>A0A9W4H1S2_9ACTN</name>
<dbReference type="SUPFAM" id="SSF47413">
    <property type="entry name" value="lambda repressor-like DNA-binding domains"/>
    <property type="match status" value="1"/>
</dbReference>
<dbReference type="CDD" id="cd00093">
    <property type="entry name" value="HTH_XRE"/>
    <property type="match status" value="1"/>
</dbReference>
<dbReference type="Pfam" id="PF13560">
    <property type="entry name" value="HTH_31"/>
    <property type="match status" value="1"/>
</dbReference>
<dbReference type="PROSITE" id="PS50943">
    <property type="entry name" value="HTH_CROC1"/>
    <property type="match status" value="1"/>
</dbReference>
<accession>A0A9W4H1S2</accession>
<keyword evidence="3" id="KW-1185">Reference proteome</keyword>
<reference evidence="2" key="1">
    <citation type="submission" date="2021-06" db="EMBL/GenBank/DDBJ databases">
        <authorList>
            <person name="Arsene-Ploetze F."/>
        </authorList>
    </citation>
    <scope>NUCLEOTIDE SEQUENCE</scope>
    <source>
        <strain evidence="2">SBRY1</strain>
    </source>
</reference>
<dbReference type="SMART" id="SM00530">
    <property type="entry name" value="HTH_XRE"/>
    <property type="match status" value="1"/>
</dbReference>
<organism evidence="2 3">
    <name type="scientific">Actinacidiphila bryophytorum</name>
    <dbReference type="NCBI Taxonomy" id="1436133"/>
    <lineage>
        <taxon>Bacteria</taxon>
        <taxon>Bacillati</taxon>
        <taxon>Actinomycetota</taxon>
        <taxon>Actinomycetes</taxon>
        <taxon>Kitasatosporales</taxon>
        <taxon>Streptomycetaceae</taxon>
        <taxon>Actinacidiphila</taxon>
    </lineage>
</organism>